<evidence type="ECO:0000313" key="2">
    <source>
        <dbReference type="Proteomes" id="UP001418222"/>
    </source>
</evidence>
<gene>
    <name evidence="1" type="ORF">KSP39_PZI007289</name>
</gene>
<dbReference type="AlphaFoldDB" id="A0AAP0GA21"/>
<dbReference type="EMBL" id="JBBWWQ010000005">
    <property type="protein sequence ID" value="KAK8947041.1"/>
    <property type="molecule type" value="Genomic_DNA"/>
</dbReference>
<organism evidence="1 2">
    <name type="scientific">Platanthera zijinensis</name>
    <dbReference type="NCBI Taxonomy" id="2320716"/>
    <lineage>
        <taxon>Eukaryota</taxon>
        <taxon>Viridiplantae</taxon>
        <taxon>Streptophyta</taxon>
        <taxon>Embryophyta</taxon>
        <taxon>Tracheophyta</taxon>
        <taxon>Spermatophyta</taxon>
        <taxon>Magnoliopsida</taxon>
        <taxon>Liliopsida</taxon>
        <taxon>Asparagales</taxon>
        <taxon>Orchidaceae</taxon>
        <taxon>Orchidoideae</taxon>
        <taxon>Orchideae</taxon>
        <taxon>Orchidinae</taxon>
        <taxon>Platanthera</taxon>
    </lineage>
</organism>
<dbReference type="Proteomes" id="UP001418222">
    <property type="component" value="Unassembled WGS sequence"/>
</dbReference>
<reference evidence="1 2" key="1">
    <citation type="journal article" date="2022" name="Nat. Plants">
        <title>Genomes of leafy and leafless Platanthera orchids illuminate the evolution of mycoheterotrophy.</title>
        <authorList>
            <person name="Li M.H."/>
            <person name="Liu K.W."/>
            <person name="Li Z."/>
            <person name="Lu H.C."/>
            <person name="Ye Q.L."/>
            <person name="Zhang D."/>
            <person name="Wang J.Y."/>
            <person name="Li Y.F."/>
            <person name="Zhong Z.M."/>
            <person name="Liu X."/>
            <person name="Yu X."/>
            <person name="Liu D.K."/>
            <person name="Tu X.D."/>
            <person name="Liu B."/>
            <person name="Hao Y."/>
            <person name="Liao X.Y."/>
            <person name="Jiang Y.T."/>
            <person name="Sun W.H."/>
            <person name="Chen J."/>
            <person name="Chen Y.Q."/>
            <person name="Ai Y."/>
            <person name="Zhai J.W."/>
            <person name="Wu S.S."/>
            <person name="Zhou Z."/>
            <person name="Hsiao Y.Y."/>
            <person name="Wu W.L."/>
            <person name="Chen Y.Y."/>
            <person name="Lin Y.F."/>
            <person name="Hsu J.L."/>
            <person name="Li C.Y."/>
            <person name="Wang Z.W."/>
            <person name="Zhao X."/>
            <person name="Zhong W.Y."/>
            <person name="Ma X.K."/>
            <person name="Ma L."/>
            <person name="Huang J."/>
            <person name="Chen G.Z."/>
            <person name="Huang M.Z."/>
            <person name="Huang L."/>
            <person name="Peng D.H."/>
            <person name="Luo Y.B."/>
            <person name="Zou S.Q."/>
            <person name="Chen S.P."/>
            <person name="Lan S."/>
            <person name="Tsai W.C."/>
            <person name="Van de Peer Y."/>
            <person name="Liu Z.J."/>
        </authorList>
    </citation>
    <scope>NUCLEOTIDE SEQUENCE [LARGE SCALE GENOMIC DNA]</scope>
    <source>
        <strain evidence="1">Lor287</strain>
    </source>
</reference>
<sequence length="130" mass="15201">MICIASLRSFIVRTANLRCCSYPRREGQIGHFWRDLDSKLEVNWPQRNYHKFRVIATFMAEQGASPETSTIGNELSEKDYADEREVGYASLQRWLEKVYTVAPFGGTYFHRSSGHDRMNQSLIKVRFMRS</sequence>
<proteinExistence type="predicted"/>
<evidence type="ECO:0000313" key="1">
    <source>
        <dbReference type="EMBL" id="KAK8947041.1"/>
    </source>
</evidence>
<comment type="caution">
    <text evidence="1">The sequence shown here is derived from an EMBL/GenBank/DDBJ whole genome shotgun (WGS) entry which is preliminary data.</text>
</comment>
<name>A0AAP0GA21_9ASPA</name>
<accession>A0AAP0GA21</accession>
<keyword evidence="2" id="KW-1185">Reference proteome</keyword>
<protein>
    <submittedName>
        <fullName evidence="1">Uncharacterized protein</fullName>
    </submittedName>
</protein>